<sequence>MALPFCKVDKMSYYEHSVAGHPDAELGLCGERKVRYRIHGSEMASAGIVVYIPGFGGDLGAYSEVFCEKVAGHHGMAALCVDYFCMRSRPSVGASISLLPDERARALTLLGLSPETVDSDLLRALDCFRPREPLRFHGLLTPPDGAYQNFGVMAVLDILNAIEDAMCRYNGNRDNLILVGSSYGGYLAQMVNKFRPGYARALFDNSSWAEPNLAYVVGRDIGAVEYQCTLQGGVELALCVCSPWRMVAGHPHEFDVDAFIIRSFSASQLDQMAAQGGTATFCLMVHAIHDPIAPTEAKLAMARAMLARGFNAELVLFDESSIDGNFIRNMDHGMGLSMLQFFEQGLALLAERSPYFHATRATEVTLHAGHSVYHLDFGDPSVRLHRHRIESMAPA</sequence>
<organism evidence="1 2">
    <name type="scientific">Aeromonas salmonicida</name>
    <dbReference type="NCBI Taxonomy" id="645"/>
    <lineage>
        <taxon>Bacteria</taxon>
        <taxon>Pseudomonadati</taxon>
        <taxon>Pseudomonadota</taxon>
        <taxon>Gammaproteobacteria</taxon>
        <taxon>Aeromonadales</taxon>
        <taxon>Aeromonadaceae</taxon>
        <taxon>Aeromonas</taxon>
    </lineage>
</organism>
<gene>
    <name evidence="1" type="ORF">DEU50_12332</name>
</gene>
<evidence type="ECO:0000313" key="1">
    <source>
        <dbReference type="EMBL" id="RAI99579.1"/>
    </source>
</evidence>
<dbReference type="InterPro" id="IPR022605">
    <property type="entry name" value="DUF2920"/>
</dbReference>
<reference evidence="1 2" key="1">
    <citation type="submission" date="2018-06" db="EMBL/GenBank/DDBJ databases">
        <title>Freshwater and sediment microbial communities from various areas in North America, analyzing microbe dynamics in response to fracking.</title>
        <authorList>
            <person name="Lamendella R."/>
        </authorList>
    </citation>
    <scope>NUCLEOTIDE SEQUENCE [LARGE SCALE GENOMIC DNA]</scope>
    <source>
        <strain evidence="1 2">17</strain>
    </source>
</reference>
<evidence type="ECO:0000313" key="2">
    <source>
        <dbReference type="Proteomes" id="UP000249422"/>
    </source>
</evidence>
<dbReference type="SUPFAM" id="SSF53474">
    <property type="entry name" value="alpha/beta-Hydrolases"/>
    <property type="match status" value="1"/>
</dbReference>
<evidence type="ECO:0008006" key="3">
    <source>
        <dbReference type="Google" id="ProtNLM"/>
    </source>
</evidence>
<dbReference type="EMBL" id="QLLM01000023">
    <property type="protein sequence ID" value="RAI99579.1"/>
    <property type="molecule type" value="Genomic_DNA"/>
</dbReference>
<protein>
    <recommendedName>
        <fullName evidence="3">DUF2920 family protein</fullName>
    </recommendedName>
</protein>
<accession>A0AAX1PEX7</accession>
<dbReference type="Gene3D" id="3.40.50.1820">
    <property type="entry name" value="alpha/beta hydrolase"/>
    <property type="match status" value="1"/>
</dbReference>
<name>A0AAX1PEX7_AERSA</name>
<dbReference type="InterPro" id="IPR029058">
    <property type="entry name" value="AB_hydrolase_fold"/>
</dbReference>
<dbReference type="Proteomes" id="UP000249422">
    <property type="component" value="Unassembled WGS sequence"/>
</dbReference>
<dbReference type="Pfam" id="PF11144">
    <property type="entry name" value="DUF2920"/>
    <property type="match status" value="1"/>
</dbReference>
<comment type="caution">
    <text evidence="1">The sequence shown here is derived from an EMBL/GenBank/DDBJ whole genome shotgun (WGS) entry which is preliminary data.</text>
</comment>
<dbReference type="AlphaFoldDB" id="A0AAX1PEX7"/>
<proteinExistence type="predicted"/>